<evidence type="ECO:0000313" key="2">
    <source>
        <dbReference type="Proteomes" id="UP000005426"/>
    </source>
</evidence>
<dbReference type="KEGG" id="tatv:25782848"/>
<name>G9P0Q7_HYPAI</name>
<dbReference type="RefSeq" id="XP_013941425.1">
    <property type="nucleotide sequence ID" value="XM_014085950.1"/>
</dbReference>
<comment type="caution">
    <text evidence="1">The sequence shown here is derived from an EMBL/GenBank/DDBJ whole genome shotgun (WGS) entry which is preliminary data.</text>
</comment>
<dbReference type="HOGENOM" id="CLU_2849995_0_0_1"/>
<dbReference type="EMBL" id="ABDG02000026">
    <property type="protein sequence ID" value="EHK43208.1"/>
    <property type="molecule type" value="Genomic_DNA"/>
</dbReference>
<gene>
    <name evidence="1" type="ORF">TRIATDRAFT_310758</name>
</gene>
<accession>G9P0Q7</accession>
<protein>
    <submittedName>
        <fullName evidence="1">Uncharacterized protein</fullName>
    </submittedName>
</protein>
<keyword evidence="2" id="KW-1185">Reference proteome</keyword>
<proteinExistence type="predicted"/>
<evidence type="ECO:0000313" key="1">
    <source>
        <dbReference type="EMBL" id="EHK43208.1"/>
    </source>
</evidence>
<reference evidence="1 2" key="1">
    <citation type="journal article" date="2011" name="Genome Biol.">
        <title>Comparative genome sequence analysis underscores mycoparasitism as the ancestral life style of Trichoderma.</title>
        <authorList>
            <person name="Kubicek C.P."/>
            <person name="Herrera-Estrella A."/>
            <person name="Seidl-Seiboth V."/>
            <person name="Martinez D.A."/>
            <person name="Druzhinina I.S."/>
            <person name="Thon M."/>
            <person name="Zeilinger S."/>
            <person name="Casas-Flores S."/>
            <person name="Horwitz B.A."/>
            <person name="Mukherjee P.K."/>
            <person name="Mukherjee M."/>
            <person name="Kredics L."/>
            <person name="Alcaraz L.D."/>
            <person name="Aerts A."/>
            <person name="Antal Z."/>
            <person name="Atanasova L."/>
            <person name="Cervantes-Badillo M.G."/>
            <person name="Challacombe J."/>
            <person name="Chertkov O."/>
            <person name="McCluskey K."/>
            <person name="Coulpier F."/>
            <person name="Deshpande N."/>
            <person name="von Doehren H."/>
            <person name="Ebbole D.J."/>
            <person name="Esquivel-Naranjo E.U."/>
            <person name="Fekete E."/>
            <person name="Flipphi M."/>
            <person name="Glaser F."/>
            <person name="Gomez-Rodriguez E.Y."/>
            <person name="Gruber S."/>
            <person name="Han C."/>
            <person name="Henrissat B."/>
            <person name="Hermosa R."/>
            <person name="Hernandez-Onate M."/>
            <person name="Karaffa L."/>
            <person name="Kosti I."/>
            <person name="Le Crom S."/>
            <person name="Lindquist E."/>
            <person name="Lucas S."/>
            <person name="Luebeck M."/>
            <person name="Luebeck P.S."/>
            <person name="Margeot A."/>
            <person name="Metz B."/>
            <person name="Misra M."/>
            <person name="Nevalainen H."/>
            <person name="Omann M."/>
            <person name="Packer N."/>
            <person name="Perrone G."/>
            <person name="Uresti-Rivera E.E."/>
            <person name="Salamov A."/>
            <person name="Schmoll M."/>
            <person name="Seiboth B."/>
            <person name="Shapiro H."/>
            <person name="Sukno S."/>
            <person name="Tamayo-Ramos J.A."/>
            <person name="Tisch D."/>
            <person name="Wiest A."/>
            <person name="Wilkinson H.H."/>
            <person name="Zhang M."/>
            <person name="Coutinho P.M."/>
            <person name="Kenerley C.M."/>
            <person name="Monte E."/>
            <person name="Baker S.E."/>
            <person name="Grigoriev I.V."/>
        </authorList>
    </citation>
    <scope>NUCLEOTIDE SEQUENCE [LARGE SCALE GENOMIC DNA]</scope>
    <source>
        <strain evidence="2">ATCC 20476 / IMI 206040</strain>
    </source>
</reference>
<organism evidence="1 2">
    <name type="scientific">Hypocrea atroviridis (strain ATCC 20476 / IMI 206040)</name>
    <name type="common">Trichoderma atroviride</name>
    <dbReference type="NCBI Taxonomy" id="452589"/>
    <lineage>
        <taxon>Eukaryota</taxon>
        <taxon>Fungi</taxon>
        <taxon>Dikarya</taxon>
        <taxon>Ascomycota</taxon>
        <taxon>Pezizomycotina</taxon>
        <taxon>Sordariomycetes</taxon>
        <taxon>Hypocreomycetidae</taxon>
        <taxon>Hypocreales</taxon>
        <taxon>Hypocreaceae</taxon>
        <taxon>Trichoderma</taxon>
    </lineage>
</organism>
<sequence length="65" mass="7282">MALCWHASKGPDAGLYALGTVAYDIPEQQQQSSSWGRDATDFCPEEMQKKGKPELLVLLMFSSYR</sequence>
<dbReference type="Proteomes" id="UP000005426">
    <property type="component" value="Unassembled WGS sequence"/>
</dbReference>
<dbReference type="AlphaFoldDB" id="G9P0Q7"/>
<dbReference type="GeneID" id="25782848"/>